<keyword evidence="6" id="KW-1185">Reference proteome</keyword>
<protein>
    <recommendedName>
        <fullName evidence="4">FAD-binding PCMH-type domain-containing protein</fullName>
    </recommendedName>
</protein>
<dbReference type="Pfam" id="PF08031">
    <property type="entry name" value="BBE"/>
    <property type="match status" value="1"/>
</dbReference>
<evidence type="ECO:0000259" key="4">
    <source>
        <dbReference type="PROSITE" id="PS51387"/>
    </source>
</evidence>
<dbReference type="SUPFAM" id="SSF56176">
    <property type="entry name" value="FAD-binding/transporter-associated domain-like"/>
    <property type="match status" value="1"/>
</dbReference>
<evidence type="ECO:0000313" key="5">
    <source>
        <dbReference type="EMBL" id="TFY82586.1"/>
    </source>
</evidence>
<keyword evidence="2" id="KW-0560">Oxidoreductase</keyword>
<comment type="similarity">
    <text evidence="1">Belongs to the oxygen-dependent FAD-linked oxidoreductase family.</text>
</comment>
<organism evidence="5 6">
    <name type="scientific">Hericium alpestre</name>
    <dbReference type="NCBI Taxonomy" id="135208"/>
    <lineage>
        <taxon>Eukaryota</taxon>
        <taxon>Fungi</taxon>
        <taxon>Dikarya</taxon>
        <taxon>Basidiomycota</taxon>
        <taxon>Agaricomycotina</taxon>
        <taxon>Agaricomycetes</taxon>
        <taxon>Russulales</taxon>
        <taxon>Hericiaceae</taxon>
        <taxon>Hericium</taxon>
    </lineage>
</organism>
<feature type="chain" id="PRO_5021450445" description="FAD-binding PCMH-type domain-containing protein" evidence="3">
    <location>
        <begin position="21"/>
        <end position="529"/>
    </location>
</feature>
<dbReference type="InterPro" id="IPR016169">
    <property type="entry name" value="FAD-bd_PCMH_sub2"/>
</dbReference>
<dbReference type="EMBL" id="SFCI01000095">
    <property type="protein sequence ID" value="TFY82586.1"/>
    <property type="molecule type" value="Genomic_DNA"/>
</dbReference>
<dbReference type="PANTHER" id="PTHR13878:SF91">
    <property type="entry name" value="FAD BINDING DOMAIN PROTEIN (AFU_ORTHOLOGUE AFUA_6G12070)-RELATED"/>
    <property type="match status" value="1"/>
</dbReference>
<dbReference type="GO" id="GO:0071949">
    <property type="term" value="F:FAD binding"/>
    <property type="evidence" value="ECO:0007669"/>
    <property type="project" value="InterPro"/>
</dbReference>
<accession>A0A4Z0A6C2</accession>
<dbReference type="Proteomes" id="UP000298061">
    <property type="component" value="Unassembled WGS sequence"/>
</dbReference>
<dbReference type="InterPro" id="IPR006094">
    <property type="entry name" value="Oxid_FAD_bind_N"/>
</dbReference>
<dbReference type="GO" id="GO:0016491">
    <property type="term" value="F:oxidoreductase activity"/>
    <property type="evidence" value="ECO:0007669"/>
    <property type="project" value="UniProtKB-KW"/>
</dbReference>
<feature type="signal peptide" evidence="3">
    <location>
        <begin position="1"/>
        <end position="20"/>
    </location>
</feature>
<evidence type="ECO:0000256" key="1">
    <source>
        <dbReference type="ARBA" id="ARBA00005466"/>
    </source>
</evidence>
<proteinExistence type="inferred from homology"/>
<gene>
    <name evidence="5" type="ORF">EWM64_g1420</name>
</gene>
<dbReference type="STRING" id="135208.A0A4Z0A6C2"/>
<dbReference type="OrthoDB" id="9983560at2759"/>
<dbReference type="InterPro" id="IPR036318">
    <property type="entry name" value="FAD-bd_PCMH-like_sf"/>
</dbReference>
<dbReference type="Gene3D" id="3.30.465.10">
    <property type="match status" value="1"/>
</dbReference>
<dbReference type="PROSITE" id="PS51387">
    <property type="entry name" value="FAD_PCMH"/>
    <property type="match status" value="1"/>
</dbReference>
<evidence type="ECO:0000313" key="6">
    <source>
        <dbReference type="Proteomes" id="UP000298061"/>
    </source>
</evidence>
<feature type="domain" description="FAD-binding PCMH-type" evidence="4">
    <location>
        <begin position="113"/>
        <end position="289"/>
    </location>
</feature>
<evidence type="ECO:0000256" key="3">
    <source>
        <dbReference type="SAM" id="SignalP"/>
    </source>
</evidence>
<dbReference type="AlphaFoldDB" id="A0A4Z0A6C2"/>
<comment type="caution">
    <text evidence="5">The sequence shown here is derived from an EMBL/GenBank/DDBJ whole genome shotgun (WGS) entry which is preliminary data.</text>
</comment>
<dbReference type="Pfam" id="PF01565">
    <property type="entry name" value="FAD_binding_4"/>
    <property type="match status" value="1"/>
</dbReference>
<reference evidence="5 6" key="1">
    <citation type="submission" date="2019-02" db="EMBL/GenBank/DDBJ databases">
        <title>Genome sequencing of the rare red list fungi Hericium alpestre (H. flagellum).</title>
        <authorList>
            <person name="Buettner E."/>
            <person name="Kellner H."/>
        </authorList>
    </citation>
    <scope>NUCLEOTIDE SEQUENCE [LARGE SCALE GENOMIC DNA]</scope>
    <source>
        <strain evidence="5 6">DSM 108284</strain>
    </source>
</reference>
<dbReference type="InterPro" id="IPR050432">
    <property type="entry name" value="FAD-linked_Oxidoreductases_BP"/>
</dbReference>
<dbReference type="InterPro" id="IPR016166">
    <property type="entry name" value="FAD-bd_PCMH"/>
</dbReference>
<name>A0A4Z0A6C2_9AGAM</name>
<sequence>MHRLSLSWLILAECVSFAFSSVSPLQWQDLSDQVEGRLYEGTPASQACFDDFNSAECEAHRKGYASSNYRTRFFGSYVNTNWETCQATGDHCLLNDQDLTDSNPASHPNQCRLGSISPHYIDVRRPSDVTAAFAFSKKTKVPLVVKNTGHDYNGRSSAPDTLALWITFNPSFVPDGCSGSAQPAVTVGAGVQWSDAYEFAEANNITLVGGSDPGVGASGGWLQGGGHGFLTNTMGMGVDRVLQFRVVTPDGRYRVANACQNQDLFFALRGGGGGTFGVVMESTMMASPPITLQVVALFWKIATDDLTRSFFSLLLDNTIQWSKDGWSGAVNDKSIIYVNPIQTQAQSNASIAPLINFGEKLIADRVPGAQLLVLEFPSWGKFFNTFAYSNAARSGTPLALASRLVPRANFASAPARAELLSAIMNAYAVAPGLRLLVVPPSSFTGDGSTSVTHRWRDSMYHITAIETWSWNSSTEFISKQYGSASRAIDFIRDITPDAAYSNEADVHEPNYEVAFWGEHYPRLLAVKRK</sequence>
<dbReference type="InterPro" id="IPR012951">
    <property type="entry name" value="BBE"/>
</dbReference>
<evidence type="ECO:0000256" key="2">
    <source>
        <dbReference type="ARBA" id="ARBA00023002"/>
    </source>
</evidence>
<keyword evidence="3" id="KW-0732">Signal</keyword>
<dbReference type="PANTHER" id="PTHR13878">
    <property type="entry name" value="GULONOLACTONE OXIDASE"/>
    <property type="match status" value="1"/>
</dbReference>